<comment type="caution">
    <text evidence="1">The sequence shown here is derived from an EMBL/GenBank/DDBJ whole genome shotgun (WGS) entry which is preliminary data.</text>
</comment>
<gene>
    <name evidence="1" type="ORF">E3J95_00735</name>
</gene>
<dbReference type="Proteomes" id="UP000320781">
    <property type="component" value="Unassembled WGS sequence"/>
</dbReference>
<dbReference type="AlphaFoldDB" id="A0A523QM95"/>
<reference evidence="1 2" key="1">
    <citation type="submission" date="2019-03" db="EMBL/GenBank/DDBJ databases">
        <title>Metabolic potential of uncultured bacteria and archaea associated with petroleum seepage in deep-sea sediments.</title>
        <authorList>
            <person name="Dong X."/>
            <person name="Hubert C."/>
        </authorList>
    </citation>
    <scope>NUCLEOTIDE SEQUENCE [LARGE SCALE GENOMIC DNA]</scope>
    <source>
        <strain evidence="1">E44_bin92</strain>
    </source>
</reference>
<accession>A0A523QM95</accession>
<sequence length="89" mass="10081">MSGEIPDGIQCDVDDILCQFEVLQNLRGLQKNLGNETFLEKFPEFEGMDRRIADEIKAYRGSLREALEKCSGLGEEIIEEAAKLESEEE</sequence>
<dbReference type="EMBL" id="SOKU01000031">
    <property type="protein sequence ID" value="TES86928.1"/>
    <property type="molecule type" value="Genomic_DNA"/>
</dbReference>
<protein>
    <submittedName>
        <fullName evidence="1">Uncharacterized protein</fullName>
    </submittedName>
</protein>
<evidence type="ECO:0000313" key="1">
    <source>
        <dbReference type="EMBL" id="TES86928.1"/>
    </source>
</evidence>
<name>A0A523QM95_UNCAE</name>
<proteinExistence type="predicted"/>
<organism evidence="1 2">
    <name type="scientific">Aerophobetes bacterium</name>
    <dbReference type="NCBI Taxonomy" id="2030807"/>
    <lineage>
        <taxon>Bacteria</taxon>
        <taxon>Candidatus Aerophobota</taxon>
    </lineage>
</organism>
<evidence type="ECO:0000313" key="2">
    <source>
        <dbReference type="Proteomes" id="UP000320781"/>
    </source>
</evidence>